<proteinExistence type="predicted"/>
<reference evidence="2" key="1">
    <citation type="journal article" date="2012" name="Nat. Biotechnol.">
        <title>Reference genome sequence of the model plant Setaria.</title>
        <authorList>
            <person name="Bennetzen J.L."/>
            <person name="Schmutz J."/>
            <person name="Wang H."/>
            <person name="Percifield R."/>
            <person name="Hawkins J."/>
            <person name="Pontaroli A.C."/>
            <person name="Estep M."/>
            <person name="Feng L."/>
            <person name="Vaughn J.N."/>
            <person name="Grimwood J."/>
            <person name="Jenkins J."/>
            <person name="Barry K."/>
            <person name="Lindquist E."/>
            <person name="Hellsten U."/>
            <person name="Deshpande S."/>
            <person name="Wang X."/>
            <person name="Wu X."/>
            <person name="Mitros T."/>
            <person name="Triplett J."/>
            <person name="Yang X."/>
            <person name="Ye C.Y."/>
            <person name="Mauro-Herrera M."/>
            <person name="Wang L."/>
            <person name="Li P."/>
            <person name="Sharma M."/>
            <person name="Sharma R."/>
            <person name="Ronald P.C."/>
            <person name="Panaud O."/>
            <person name="Kellogg E.A."/>
            <person name="Brutnell T.P."/>
            <person name="Doust A.N."/>
            <person name="Tuskan G.A."/>
            <person name="Rokhsar D."/>
            <person name="Devos K.M."/>
        </authorList>
    </citation>
    <scope>NUCLEOTIDE SEQUENCE [LARGE SCALE GENOMIC DNA]</scope>
    <source>
        <strain evidence="2">cv. Yugu1</strain>
    </source>
</reference>
<name>K3ZPJ5_SETIT</name>
<dbReference type="AlphaFoldDB" id="K3ZPJ5"/>
<sequence length="32" mass="3753">MSVVVRTYLGQPSQIRTFRDHALLTDRTRVHV</sequence>
<organism evidence="1 2">
    <name type="scientific">Setaria italica</name>
    <name type="common">Foxtail millet</name>
    <name type="synonym">Panicum italicum</name>
    <dbReference type="NCBI Taxonomy" id="4555"/>
    <lineage>
        <taxon>Eukaryota</taxon>
        <taxon>Viridiplantae</taxon>
        <taxon>Streptophyta</taxon>
        <taxon>Embryophyta</taxon>
        <taxon>Tracheophyta</taxon>
        <taxon>Spermatophyta</taxon>
        <taxon>Magnoliopsida</taxon>
        <taxon>Liliopsida</taxon>
        <taxon>Poales</taxon>
        <taxon>Poaceae</taxon>
        <taxon>PACMAD clade</taxon>
        <taxon>Panicoideae</taxon>
        <taxon>Panicodae</taxon>
        <taxon>Paniceae</taxon>
        <taxon>Cenchrinae</taxon>
        <taxon>Setaria</taxon>
    </lineage>
</organism>
<evidence type="ECO:0000313" key="2">
    <source>
        <dbReference type="Proteomes" id="UP000004995"/>
    </source>
</evidence>
<keyword evidence="2" id="KW-1185">Reference proteome</keyword>
<dbReference type="HOGENOM" id="CLU_3393101_0_0_1"/>
<accession>K3ZPJ5</accession>
<protein>
    <submittedName>
        <fullName evidence="1">Uncharacterized protein</fullName>
    </submittedName>
</protein>
<dbReference type="InParanoid" id="K3ZPJ5"/>
<dbReference type="EMBL" id="AGNK02004778">
    <property type="status" value="NOT_ANNOTATED_CDS"/>
    <property type="molecule type" value="Genomic_DNA"/>
</dbReference>
<dbReference type="EnsemblPlants" id="KQK94193">
    <property type="protein sequence ID" value="KQK94193"/>
    <property type="gene ID" value="SETIT_028525mg"/>
</dbReference>
<evidence type="ECO:0000313" key="1">
    <source>
        <dbReference type="EnsemblPlants" id="KQK94193"/>
    </source>
</evidence>
<dbReference type="Proteomes" id="UP000004995">
    <property type="component" value="Unassembled WGS sequence"/>
</dbReference>
<reference evidence="1" key="2">
    <citation type="submission" date="2018-08" db="UniProtKB">
        <authorList>
            <consortium name="EnsemblPlants"/>
        </authorList>
    </citation>
    <scope>IDENTIFICATION</scope>
    <source>
        <strain evidence="1">Yugu1</strain>
    </source>
</reference>
<dbReference type="Gramene" id="KQK94193">
    <property type="protein sequence ID" value="KQK94193"/>
    <property type="gene ID" value="SETIT_028525mg"/>
</dbReference>